<dbReference type="Pfam" id="PF07715">
    <property type="entry name" value="Plug"/>
    <property type="match status" value="1"/>
</dbReference>
<keyword evidence="4 11" id="KW-1134">Transmembrane beta strand</keyword>
<evidence type="ECO:0000256" key="3">
    <source>
        <dbReference type="ARBA" id="ARBA00022448"/>
    </source>
</evidence>
<dbReference type="Gene3D" id="2.40.170.20">
    <property type="entry name" value="TonB-dependent receptor, beta-barrel domain"/>
    <property type="match status" value="1"/>
</dbReference>
<keyword evidence="6 13" id="KW-0732">Signal</keyword>
<dbReference type="Pfam" id="PF00593">
    <property type="entry name" value="TonB_dep_Rec_b-barrel"/>
    <property type="match status" value="1"/>
</dbReference>
<keyword evidence="3 11" id="KW-0813">Transport</keyword>
<dbReference type="SUPFAM" id="SSF56935">
    <property type="entry name" value="Porins"/>
    <property type="match status" value="1"/>
</dbReference>
<evidence type="ECO:0000256" key="11">
    <source>
        <dbReference type="PROSITE-ProRule" id="PRU01360"/>
    </source>
</evidence>
<comment type="similarity">
    <text evidence="2">Belongs to the TonB-dependent receptor family. Hemoglobin/haptoglobin binding protein subfamily.</text>
</comment>
<evidence type="ECO:0000259" key="14">
    <source>
        <dbReference type="Pfam" id="PF00593"/>
    </source>
</evidence>
<dbReference type="GO" id="GO:0009279">
    <property type="term" value="C:cell outer membrane"/>
    <property type="evidence" value="ECO:0007669"/>
    <property type="project" value="UniProtKB-SubCell"/>
</dbReference>
<dbReference type="InterPro" id="IPR037066">
    <property type="entry name" value="Plug_dom_sf"/>
</dbReference>
<dbReference type="Proteomes" id="UP000028602">
    <property type="component" value="Unassembled WGS sequence"/>
</dbReference>
<keyword evidence="8 11" id="KW-0472">Membrane</keyword>
<dbReference type="GO" id="GO:0015344">
    <property type="term" value="F:siderophore uptake transmembrane transporter activity"/>
    <property type="evidence" value="ECO:0007669"/>
    <property type="project" value="TreeGrafter"/>
</dbReference>
<evidence type="ECO:0000256" key="12">
    <source>
        <dbReference type="RuleBase" id="RU003357"/>
    </source>
</evidence>
<accession>A0A085JPU0</accession>
<evidence type="ECO:0000256" key="13">
    <source>
        <dbReference type="SAM" id="SignalP"/>
    </source>
</evidence>
<evidence type="ECO:0000259" key="15">
    <source>
        <dbReference type="Pfam" id="PF07715"/>
    </source>
</evidence>
<keyword evidence="5 11" id="KW-0812">Transmembrane</keyword>
<feature type="signal peptide" evidence="13">
    <location>
        <begin position="1"/>
        <end position="31"/>
    </location>
</feature>
<evidence type="ECO:0000313" key="16">
    <source>
        <dbReference type="EMBL" id="KFD22486.1"/>
    </source>
</evidence>
<comment type="subcellular location">
    <subcellularLocation>
        <location evidence="1 11">Cell outer membrane</location>
        <topology evidence="1 11">Multi-pass membrane protein</topology>
    </subcellularLocation>
</comment>
<evidence type="ECO:0000256" key="1">
    <source>
        <dbReference type="ARBA" id="ARBA00004571"/>
    </source>
</evidence>
<dbReference type="OrthoDB" id="9764669at2"/>
<dbReference type="InterPro" id="IPR000531">
    <property type="entry name" value="Beta-barrel_TonB"/>
</dbReference>
<feature type="chain" id="PRO_5001793796" evidence="13">
    <location>
        <begin position="32"/>
        <end position="784"/>
    </location>
</feature>
<keyword evidence="17" id="KW-1185">Reference proteome</keyword>
<dbReference type="AlphaFoldDB" id="A0A085JPU0"/>
<dbReference type="eggNOG" id="COG4771">
    <property type="taxonomic scope" value="Bacteria"/>
</dbReference>
<dbReference type="InterPro" id="IPR039426">
    <property type="entry name" value="TonB-dep_rcpt-like"/>
</dbReference>
<dbReference type="Gene3D" id="2.170.130.10">
    <property type="entry name" value="TonB-dependent receptor, plug domain"/>
    <property type="match status" value="1"/>
</dbReference>
<dbReference type="InterPro" id="IPR036942">
    <property type="entry name" value="Beta-barrel_TonB_sf"/>
</dbReference>
<evidence type="ECO:0000256" key="7">
    <source>
        <dbReference type="ARBA" id="ARBA00023077"/>
    </source>
</evidence>
<dbReference type="PANTHER" id="PTHR30069">
    <property type="entry name" value="TONB-DEPENDENT OUTER MEMBRANE RECEPTOR"/>
    <property type="match status" value="1"/>
</dbReference>
<dbReference type="EMBL" id="JMPR01000004">
    <property type="protein sequence ID" value="KFD22486.1"/>
    <property type="molecule type" value="Genomic_DNA"/>
</dbReference>
<evidence type="ECO:0000256" key="6">
    <source>
        <dbReference type="ARBA" id="ARBA00022729"/>
    </source>
</evidence>
<evidence type="ECO:0000256" key="5">
    <source>
        <dbReference type="ARBA" id="ARBA00022692"/>
    </source>
</evidence>
<evidence type="ECO:0000256" key="8">
    <source>
        <dbReference type="ARBA" id="ARBA00023136"/>
    </source>
</evidence>
<dbReference type="PROSITE" id="PS52016">
    <property type="entry name" value="TONB_DEPENDENT_REC_3"/>
    <property type="match status" value="1"/>
</dbReference>
<evidence type="ECO:0000256" key="4">
    <source>
        <dbReference type="ARBA" id="ARBA00022452"/>
    </source>
</evidence>
<evidence type="ECO:0000313" key="17">
    <source>
        <dbReference type="Proteomes" id="UP000028602"/>
    </source>
</evidence>
<dbReference type="GO" id="GO:0044718">
    <property type="term" value="P:siderophore transmembrane transport"/>
    <property type="evidence" value="ECO:0007669"/>
    <property type="project" value="TreeGrafter"/>
</dbReference>
<keyword evidence="9 16" id="KW-0675">Receptor</keyword>
<keyword evidence="7 12" id="KW-0798">TonB box</keyword>
<dbReference type="RefSeq" id="WP_038010665.1">
    <property type="nucleotide sequence ID" value="NZ_ATMJ01000029.1"/>
</dbReference>
<feature type="domain" description="TonB-dependent receptor plug" evidence="15">
    <location>
        <begin position="63"/>
        <end position="181"/>
    </location>
</feature>
<dbReference type="InterPro" id="IPR012910">
    <property type="entry name" value="Plug_dom"/>
</dbReference>
<name>A0A085JPU0_9GAMM</name>
<sequence length="784" mass="85131">MYKFLTQGKLKPALFKFTAVALSVHSACTFAATTANTAGEAGSSEQQLTVTATPLPLRADNQKTITADQMQKQGATDFGTLMRYQTLVSATGASGGSGNGKSGFDRGGYTGYNIRGLESNRVGIDVDGVELPSATGRGYVGRTGVNTFGIGRDYIDPYLFGVMNIDAGATAVSQPNTSIGGMVSFRTKSPDDYLNPEKPAYFGYQSDYDSSDRGWHNGITAAAGDEELRGIFVYSRRDGQQTRNNSGTVSAYPENWHSDAFLTTGIWQPNDQHKLTGTFSYYDKTTHTHYDTWDSSGAEVIGTSHQSGETRRLGVNLQDEYTPYNDWIDSLTTRVNWQKTQAHDNTLAPYDTGVIGRTYSDYNTNSLGFSSELRKTLGRHELSGGVNAGLENTARPFAQSPAPLVYFSVMQPQADSRSTTLGAFLQDKINFDLQGHNFAITPGVRVAYQKTKPQNLSSLAAGSSVLTTEDLETLYGSGTSDTEVLPSLTLQYSLTPTLLTYVQYKRGAEFPDASQLYGSWNLGSSYAGTQQYALIGNPSLKTETSNNFEWGLTGQLNPGVTLSGSVFYNQYDNFIAYTRYTRSGSPEAFTQVPSNIYTIYQAENRDKAFIYGGDISAKFHIGHWLESAEGLSTTLALGYTKGESKSSLSGDSYTDLDSVAPMKAVVGVAWDAPSGVWGSAVTATFVKGKQASETTRNTVTTGPVTSTESPYLRIPGYGLMDATAYWRITKNVKLSGGIYNITNRKYIDYLSSRDLKTSTAQNNNDIALAVMPGRTYQLGLNVDF</sequence>
<feature type="domain" description="TonB-dependent receptor-like beta-barrel" evidence="14">
    <location>
        <begin position="269"/>
        <end position="741"/>
    </location>
</feature>
<evidence type="ECO:0000256" key="10">
    <source>
        <dbReference type="ARBA" id="ARBA00023237"/>
    </source>
</evidence>
<proteinExistence type="inferred from homology"/>
<comment type="caution">
    <text evidence="16">The sequence shown here is derived from an EMBL/GenBank/DDBJ whole genome shotgun (WGS) entry which is preliminary data.</text>
</comment>
<keyword evidence="10 11" id="KW-0998">Cell outer membrane</keyword>
<reference evidence="16 17" key="1">
    <citation type="submission" date="2014-05" db="EMBL/GenBank/DDBJ databases">
        <title>ATOL: Assembling a taxonomically balanced genome-scale reconstruction of the evolutionary history of the Enterobacteriaceae.</title>
        <authorList>
            <person name="Plunkett G.III."/>
            <person name="Neeno-Eckwall E.C."/>
            <person name="Glasner J.D."/>
            <person name="Perna N.T."/>
        </authorList>
    </citation>
    <scope>NUCLEOTIDE SEQUENCE [LARGE SCALE GENOMIC DNA]</scope>
    <source>
        <strain evidence="16 17">ATCC 33301</strain>
    </source>
</reference>
<dbReference type="CDD" id="cd01347">
    <property type="entry name" value="ligand_gated_channel"/>
    <property type="match status" value="1"/>
</dbReference>
<organism evidence="16 17">
    <name type="scientific">Tatumella ptyseos ATCC 33301</name>
    <dbReference type="NCBI Taxonomy" id="1005995"/>
    <lineage>
        <taxon>Bacteria</taxon>
        <taxon>Pseudomonadati</taxon>
        <taxon>Pseudomonadota</taxon>
        <taxon>Gammaproteobacteria</taxon>
        <taxon>Enterobacterales</taxon>
        <taxon>Erwiniaceae</taxon>
        <taxon>Tatumella</taxon>
    </lineage>
</organism>
<evidence type="ECO:0000256" key="2">
    <source>
        <dbReference type="ARBA" id="ARBA00008143"/>
    </source>
</evidence>
<protein>
    <submittedName>
        <fullName evidence="16">TonB-dependent hemin/ferrichrome receptor</fullName>
    </submittedName>
</protein>
<evidence type="ECO:0000256" key="9">
    <source>
        <dbReference type="ARBA" id="ARBA00023170"/>
    </source>
</evidence>
<dbReference type="PANTHER" id="PTHR30069:SF29">
    <property type="entry name" value="HEMOGLOBIN AND HEMOGLOBIN-HAPTOGLOBIN-BINDING PROTEIN 1-RELATED"/>
    <property type="match status" value="1"/>
</dbReference>
<gene>
    <name evidence="16" type="ORF">GTPT_0059</name>
</gene>